<keyword evidence="5" id="KW-1185">Reference proteome</keyword>
<organism evidence="4 5">
    <name type="scientific">Actinomyces respiraculi</name>
    <dbReference type="NCBI Taxonomy" id="2744574"/>
    <lineage>
        <taxon>Bacteria</taxon>
        <taxon>Bacillati</taxon>
        <taxon>Actinomycetota</taxon>
        <taxon>Actinomycetes</taxon>
        <taxon>Actinomycetales</taxon>
        <taxon>Actinomycetaceae</taxon>
        <taxon>Actinomyces</taxon>
    </lineage>
</organism>
<proteinExistence type="predicted"/>
<dbReference type="RefSeq" id="WP_166855974.1">
    <property type="nucleotide sequence ID" value="NZ_CP063989.1"/>
</dbReference>
<feature type="domain" description="J" evidence="3">
    <location>
        <begin position="10"/>
        <end position="76"/>
    </location>
</feature>
<sequence length="439" mass="48995">MSKNPDGVVDYYAELRLDRDSSRGEILSTLEKQMLEYQDRLEAHEDPELERRFELVLTALDVFSSDEERTEYDALLSPTPLSSESPAADSPSSESPVSKPMQPEGHAAAGEPPAADPQQTVSYWIDEAWQYFARGETDAAGQAAAKARSVDPSEPGAYVVSAWVAYGDGRGDLYGTGTYVGQARLLNEGGAWRGRLAWLQGRMLTESWEFDQKLAYFREAIEFLSGEEQNEARAELLRAYSDTMQRWDSKLLAEYQADFPEAEGGAFTKVAYLKVGEEFLRSSSYDAARYFLMATSPHLPGSVDVSELYERAAKNLNPAQVRRAALSANCPPNLGEALVEEAVARTRLPEQENENFIIRWIREWRFLDSYGALFSTLLATGFLAWATPYAFFSVVAWLSLLLILGFPIAAFVIWGVDRSVQSDFEKHKARVAHVLGSKD</sequence>
<dbReference type="InterPro" id="IPR001623">
    <property type="entry name" value="DnaJ_domain"/>
</dbReference>
<dbReference type="Proteomes" id="UP000594637">
    <property type="component" value="Chromosome"/>
</dbReference>
<evidence type="ECO:0000259" key="3">
    <source>
        <dbReference type="PROSITE" id="PS50076"/>
    </source>
</evidence>
<reference evidence="4 5" key="1">
    <citation type="submission" date="2020-11" db="EMBL/GenBank/DDBJ databases">
        <title>Actinomyces sp. ZJ750.</title>
        <authorList>
            <person name="Zhou J."/>
        </authorList>
    </citation>
    <scope>NUCLEOTIDE SEQUENCE [LARGE SCALE GENOMIC DNA]</scope>
    <source>
        <strain evidence="4 5">ZJ750</strain>
    </source>
</reference>
<dbReference type="AlphaFoldDB" id="A0A7T0PWU5"/>
<evidence type="ECO:0000313" key="4">
    <source>
        <dbReference type="EMBL" id="QPL04930.1"/>
    </source>
</evidence>
<keyword evidence="2" id="KW-0472">Membrane</keyword>
<protein>
    <recommendedName>
        <fullName evidence="3">J domain-containing protein</fullName>
    </recommendedName>
</protein>
<name>A0A7T0PWU5_9ACTO</name>
<evidence type="ECO:0000256" key="1">
    <source>
        <dbReference type="SAM" id="MobiDB-lite"/>
    </source>
</evidence>
<keyword evidence="2" id="KW-0812">Transmembrane</keyword>
<dbReference type="SUPFAM" id="SSF46565">
    <property type="entry name" value="Chaperone J-domain"/>
    <property type="match status" value="1"/>
</dbReference>
<gene>
    <name evidence="4" type="ORF">ID810_09280</name>
</gene>
<evidence type="ECO:0000256" key="2">
    <source>
        <dbReference type="SAM" id="Phobius"/>
    </source>
</evidence>
<dbReference type="InterPro" id="IPR036869">
    <property type="entry name" value="J_dom_sf"/>
</dbReference>
<dbReference type="PROSITE" id="PS50076">
    <property type="entry name" value="DNAJ_2"/>
    <property type="match status" value="1"/>
</dbReference>
<keyword evidence="2" id="KW-1133">Transmembrane helix</keyword>
<dbReference type="EMBL" id="CP063989">
    <property type="protein sequence ID" value="QPL04930.1"/>
    <property type="molecule type" value="Genomic_DNA"/>
</dbReference>
<feature type="transmembrane region" description="Helical" evidence="2">
    <location>
        <begin position="366"/>
        <end position="385"/>
    </location>
</feature>
<accession>A0A7T0PWU5</accession>
<feature type="compositionally biased region" description="Low complexity" evidence="1">
    <location>
        <begin position="74"/>
        <end position="117"/>
    </location>
</feature>
<dbReference type="KEGG" id="arep:ID810_09280"/>
<evidence type="ECO:0000313" key="5">
    <source>
        <dbReference type="Proteomes" id="UP000594637"/>
    </source>
</evidence>
<feature type="transmembrane region" description="Helical" evidence="2">
    <location>
        <begin position="391"/>
        <end position="416"/>
    </location>
</feature>
<dbReference type="Gene3D" id="1.10.287.110">
    <property type="entry name" value="DnaJ domain"/>
    <property type="match status" value="1"/>
</dbReference>
<feature type="region of interest" description="Disordered" evidence="1">
    <location>
        <begin position="67"/>
        <end position="117"/>
    </location>
</feature>